<dbReference type="SUPFAM" id="SSF55136">
    <property type="entry name" value="Probable bacterial effector-binding domain"/>
    <property type="match status" value="1"/>
</dbReference>
<dbReference type="InterPro" id="IPR010499">
    <property type="entry name" value="AraC_E-bd"/>
</dbReference>
<dbReference type="Pfam" id="PF14526">
    <property type="entry name" value="Cass2"/>
    <property type="match status" value="1"/>
</dbReference>
<dbReference type="AlphaFoldDB" id="A0A4R3TN28"/>
<dbReference type="RefSeq" id="WP_132223516.1">
    <property type="nucleotide sequence ID" value="NZ_JANKBG010000002.1"/>
</dbReference>
<feature type="domain" description="AraC effector-binding" evidence="1">
    <location>
        <begin position="3"/>
        <end position="164"/>
    </location>
</feature>
<name>A0A4R3TN28_9FIRM</name>
<evidence type="ECO:0000259" key="1">
    <source>
        <dbReference type="SMART" id="SM00871"/>
    </source>
</evidence>
<evidence type="ECO:0000313" key="2">
    <source>
        <dbReference type="EMBL" id="TCU63026.1"/>
    </source>
</evidence>
<dbReference type="SMART" id="SM00871">
    <property type="entry name" value="AraC_E_bind"/>
    <property type="match status" value="1"/>
</dbReference>
<accession>A0A4R3TN28</accession>
<proteinExistence type="predicted"/>
<evidence type="ECO:0000313" key="3">
    <source>
        <dbReference type="Proteomes" id="UP000295773"/>
    </source>
</evidence>
<sequence>MKTAFHIEEKQSIRVVGYFLETTNQKGEARKAIPAFWSAIQKDHLDKNLLAMAKDSTQGLFGIHIYQSDPYDTRKFTYMIAVASDHAVQGNLFAYTIPARTWAIFPCTKKTIGKTEAQAITKWLPKSKYKPLNKGYITGRMKAGAPDIEYYHADGNVEVWIAVQEKKGV</sequence>
<dbReference type="Gene3D" id="3.20.80.10">
    <property type="entry name" value="Regulatory factor, effector binding domain"/>
    <property type="match status" value="1"/>
</dbReference>
<comment type="caution">
    <text evidence="2">The sequence shown here is derived from an EMBL/GenBank/DDBJ whole genome shotgun (WGS) entry which is preliminary data.</text>
</comment>
<reference evidence="2 3" key="1">
    <citation type="submission" date="2019-03" db="EMBL/GenBank/DDBJ databases">
        <title>Genomic Encyclopedia of Type Strains, Phase IV (KMG-IV): sequencing the most valuable type-strain genomes for metagenomic binning, comparative biology and taxonomic classification.</title>
        <authorList>
            <person name="Goeker M."/>
        </authorList>
    </citation>
    <scope>NUCLEOTIDE SEQUENCE [LARGE SCALE GENOMIC DNA]</scope>
    <source>
        <strain evidence="2 3">DSM 29481</strain>
    </source>
</reference>
<dbReference type="InterPro" id="IPR011256">
    <property type="entry name" value="Reg_factor_effector_dom_sf"/>
</dbReference>
<gene>
    <name evidence="2" type="ORF">EDD61_10225</name>
</gene>
<keyword evidence="3" id="KW-1185">Reference proteome</keyword>
<protein>
    <submittedName>
        <fullName evidence="2">Putative transcriptional regulator YdeE</fullName>
    </submittedName>
</protein>
<dbReference type="Proteomes" id="UP000295773">
    <property type="component" value="Unassembled WGS sequence"/>
</dbReference>
<organism evidence="2 3">
    <name type="scientific">Longicatena caecimuris</name>
    <dbReference type="NCBI Taxonomy" id="1796635"/>
    <lineage>
        <taxon>Bacteria</taxon>
        <taxon>Bacillati</taxon>
        <taxon>Bacillota</taxon>
        <taxon>Erysipelotrichia</taxon>
        <taxon>Erysipelotrichales</taxon>
        <taxon>Erysipelotrichaceae</taxon>
        <taxon>Longicatena</taxon>
    </lineage>
</organism>
<dbReference type="InterPro" id="IPR029441">
    <property type="entry name" value="Cass2"/>
</dbReference>
<dbReference type="EMBL" id="SMBP01000002">
    <property type="protein sequence ID" value="TCU63026.1"/>
    <property type="molecule type" value="Genomic_DNA"/>
</dbReference>